<name>A0A316U2D9_9BASI</name>
<dbReference type="InterPro" id="IPR050180">
    <property type="entry name" value="RNR_Ribonuclease"/>
</dbReference>
<dbReference type="GO" id="GO:0000175">
    <property type="term" value="F:3'-5'-RNA exonuclease activity"/>
    <property type="evidence" value="ECO:0007669"/>
    <property type="project" value="TreeGrafter"/>
</dbReference>
<dbReference type="GO" id="GO:0006402">
    <property type="term" value="P:mRNA catabolic process"/>
    <property type="evidence" value="ECO:0007669"/>
    <property type="project" value="TreeGrafter"/>
</dbReference>
<keyword evidence="4" id="KW-1185">Reference proteome</keyword>
<organism evidence="3 4">
    <name type="scientific">Pseudomicrostroma glucosiphilum</name>
    <dbReference type="NCBI Taxonomy" id="1684307"/>
    <lineage>
        <taxon>Eukaryota</taxon>
        <taxon>Fungi</taxon>
        <taxon>Dikarya</taxon>
        <taxon>Basidiomycota</taxon>
        <taxon>Ustilaginomycotina</taxon>
        <taxon>Exobasidiomycetes</taxon>
        <taxon>Microstromatales</taxon>
        <taxon>Microstromatales incertae sedis</taxon>
        <taxon>Pseudomicrostroma</taxon>
    </lineage>
</organism>
<dbReference type="PANTHER" id="PTHR23355">
    <property type="entry name" value="RIBONUCLEASE"/>
    <property type="match status" value="1"/>
</dbReference>
<evidence type="ECO:0000256" key="1">
    <source>
        <dbReference type="SAM" id="MobiDB-lite"/>
    </source>
</evidence>
<proteinExistence type="predicted"/>
<dbReference type="GeneID" id="37015633"/>
<feature type="domain" description="RNB" evidence="2">
    <location>
        <begin position="626"/>
        <end position="1003"/>
    </location>
</feature>
<dbReference type="AlphaFoldDB" id="A0A316U2D9"/>
<evidence type="ECO:0000313" key="4">
    <source>
        <dbReference type="Proteomes" id="UP000245942"/>
    </source>
</evidence>
<dbReference type="Proteomes" id="UP000245942">
    <property type="component" value="Unassembled WGS sequence"/>
</dbReference>
<dbReference type="SMART" id="SM00955">
    <property type="entry name" value="RNB"/>
    <property type="match status" value="1"/>
</dbReference>
<evidence type="ECO:0000313" key="3">
    <source>
        <dbReference type="EMBL" id="PWN18651.1"/>
    </source>
</evidence>
<dbReference type="EMBL" id="KZ819335">
    <property type="protein sequence ID" value="PWN18651.1"/>
    <property type="molecule type" value="Genomic_DNA"/>
</dbReference>
<reference evidence="3 4" key="1">
    <citation type="journal article" date="2018" name="Mol. Biol. Evol.">
        <title>Broad Genomic Sampling Reveals a Smut Pathogenic Ancestry of the Fungal Clade Ustilaginomycotina.</title>
        <authorList>
            <person name="Kijpornyongpan T."/>
            <person name="Mondo S.J."/>
            <person name="Barry K."/>
            <person name="Sandor L."/>
            <person name="Lee J."/>
            <person name="Lipzen A."/>
            <person name="Pangilinan J."/>
            <person name="LaButti K."/>
            <person name="Hainaut M."/>
            <person name="Henrissat B."/>
            <person name="Grigoriev I.V."/>
            <person name="Spatafora J.W."/>
            <person name="Aime M.C."/>
        </authorList>
    </citation>
    <scope>NUCLEOTIDE SEQUENCE [LARGE SCALE GENOMIC DNA]</scope>
    <source>
        <strain evidence="3 4">MCA 4718</strain>
    </source>
</reference>
<dbReference type="SUPFAM" id="SSF50249">
    <property type="entry name" value="Nucleic acid-binding proteins"/>
    <property type="match status" value="1"/>
</dbReference>
<dbReference type="Pfam" id="PF00773">
    <property type="entry name" value="RNB"/>
    <property type="match status" value="1"/>
</dbReference>
<dbReference type="GO" id="GO:0003723">
    <property type="term" value="F:RNA binding"/>
    <property type="evidence" value="ECO:0007669"/>
    <property type="project" value="InterPro"/>
</dbReference>
<gene>
    <name evidence="3" type="ORF">BCV69DRAFT_295228</name>
</gene>
<protein>
    <submittedName>
        <fullName evidence="3">RNB-domain-containing protein</fullName>
    </submittedName>
</protein>
<dbReference type="InterPro" id="IPR012340">
    <property type="entry name" value="NA-bd_OB-fold"/>
</dbReference>
<dbReference type="GO" id="GO:0000932">
    <property type="term" value="C:P-body"/>
    <property type="evidence" value="ECO:0007669"/>
    <property type="project" value="TreeGrafter"/>
</dbReference>
<evidence type="ECO:0000259" key="2">
    <source>
        <dbReference type="SMART" id="SM00955"/>
    </source>
</evidence>
<feature type="compositionally biased region" description="Polar residues" evidence="1">
    <location>
        <begin position="124"/>
        <end position="140"/>
    </location>
</feature>
<feature type="compositionally biased region" description="Basic residues" evidence="1">
    <location>
        <begin position="8"/>
        <end position="19"/>
    </location>
</feature>
<dbReference type="RefSeq" id="XP_025345811.1">
    <property type="nucleotide sequence ID" value="XM_025493899.1"/>
</dbReference>
<feature type="region of interest" description="Disordered" evidence="1">
    <location>
        <begin position="60"/>
        <end position="165"/>
    </location>
</feature>
<dbReference type="STRING" id="1684307.A0A316U2D9"/>
<dbReference type="PANTHER" id="PTHR23355:SF65">
    <property type="entry name" value="EXORIBONUCLEASE CYT-4, PUTATIVE (AFU_ORTHOLOGUE AFUA_7G01550)-RELATED"/>
    <property type="match status" value="1"/>
</dbReference>
<dbReference type="InterPro" id="IPR001900">
    <property type="entry name" value="RNase_II/R"/>
</dbReference>
<sequence>MSTISHQQLRHCHRRRRRPPPPPLFPEERRFRRNLAADRKLEYVTRKVLRTAGLDFGGAERKHQEYQKQVQDGNAGATPRRPDESLLGWQKGRRGYIGANRARRRGNASAASNSRLGDRRQLHTSRQSPATAFSHQSTSRAETRPPPAFRKSRQQKSARTDLAPSEKRSYRGQWILRKDILPGDFVELRLPFSEVVRGIALPFVDEVEKTAMQNLEAAVEETDTSKGSTTESWGTSAGTLFILDSRGHITPQRESDVALHIPNFCRQDDGRLLNVARPTLQEIQLPEEPLLLDANGLGLPGMGQTTGLDNVSEDGMWSPFPPFQEASKAETRRGEARARLASILRDFLRETEHKYDNIRKGLYALISNKQWLESKEEVSTLSVAQQLDESAVSQRGQEVSWPSLLATHDLLLENFKIFLASREDMRSTAIFKIRSRRARDDLERVERWIEEDIKSNKGPVASFLAKVIGHLQVVRQTQGTSEAAATRLAWSADDVRIISVLLDGISIARLNQGDLYSIVLSHILKKCEYIPWEQPGSFRNSANPTIEDFSSSSLPLHQLTVQLLEDLAIYPKDSVDWSLGDDRSKDILEKVLELETSHTGNQTNVTHARQDTSADLATVDYDESLRKDFHANVYVIDEASAYELDDGISIEPAKEEGKYWIRAHIADPTSQLLPNDDAASRAKKQGATIYAPLGCVPMFPDSMPGIATKSGADGSRALTFSALVNAQGLIEEYDVGPSLLRNTHVITYSKVNEILQDPSVAPSAKVAEELRILHDYAGRLYKMRIRNGGFLAGNDGVNVVMPPPEELPNMIVPSPFTLVDPNLQRVFNGGRVEVDTSRMRPLSQMPLGLALSSFKVEAKPSSMLVASIMSMANRVAAAFVGKEGPSKSGSRLLLPLRGQSFPASRAKAWLSAIDRMKDEYGNISYRRILRANIDIAGATESTVPVSHISLGITGTEDREKLRGTEQEAFLDAADGWGYTRATSPLRRYSDLVAHWQIKSILHRRASSAASPSQQRHQGISESEMLDLVPRIARQNAALKAFDKFTRKHWTLRAMRLAWESALTSRSSGTPLPAPAPGCISPTLLLQPQKAWIADGEIRFDPQTRLTFVRVQLDAFGIFADCIWPHMEEKMRPVVGAEVEVVFGEIKEHMHGGAVRVSLV</sequence>
<feature type="region of interest" description="Disordered" evidence="1">
    <location>
        <begin position="1"/>
        <end position="27"/>
    </location>
</feature>
<dbReference type="OrthoDB" id="2285229at2759"/>
<accession>A0A316U2D9</accession>